<keyword evidence="3 8" id="KW-0812">Transmembrane</keyword>
<evidence type="ECO:0000256" key="7">
    <source>
        <dbReference type="SAM" id="MobiDB-lite"/>
    </source>
</evidence>
<evidence type="ECO:0000256" key="8">
    <source>
        <dbReference type="SAM" id="Phobius"/>
    </source>
</evidence>
<dbReference type="AlphaFoldDB" id="A0AAV1IXF1"/>
<keyword evidence="5 8" id="KW-1133">Transmembrane helix</keyword>
<evidence type="ECO:0000256" key="5">
    <source>
        <dbReference type="ARBA" id="ARBA00022989"/>
    </source>
</evidence>
<feature type="transmembrane region" description="Helical" evidence="8">
    <location>
        <begin position="59"/>
        <end position="82"/>
    </location>
</feature>
<evidence type="ECO:0000256" key="1">
    <source>
        <dbReference type="ARBA" id="ARBA00004606"/>
    </source>
</evidence>
<dbReference type="GO" id="GO:1990573">
    <property type="term" value="P:potassium ion import across plasma membrane"/>
    <property type="evidence" value="ECO:0007669"/>
    <property type="project" value="TreeGrafter"/>
</dbReference>
<comment type="similarity">
    <text evidence="2">Belongs to the X(+)/potassium ATPases subunit beta family.</text>
</comment>
<sequence>MFKRKPKDPSVPFPAPSTSKDVRERESSYEIREPCRKRFCRYLYNREQNLFCGRSCKSWICIIAYSLLYLTFLCTYTLFFLYGSLSLIKYLDNYEGIDKIDLMTYSQHGIGLSATPTSVNSYPIISYKSNTNEDKKYVEELETFFKRRKRDTAFDLGPCGSSPFGYGNKPCVIVRINKQLGWSAKPLKLNSTDANIPPLVRDWMKADQQKLWLHCRGYHSYDKEHIGSISYFPYPPGFDPALYPIDMKSDSQLIAVQMADFTLGMSIAVECTLYFDGGSSSTTFLLYVTPKRKVILSV</sequence>
<comment type="subcellular location">
    <subcellularLocation>
        <location evidence="1">Membrane</location>
        <topology evidence="1">Single-pass type II membrane protein</topology>
    </subcellularLocation>
</comment>
<organism evidence="9 10">
    <name type="scientific">Leptosia nina</name>
    <dbReference type="NCBI Taxonomy" id="320188"/>
    <lineage>
        <taxon>Eukaryota</taxon>
        <taxon>Metazoa</taxon>
        <taxon>Ecdysozoa</taxon>
        <taxon>Arthropoda</taxon>
        <taxon>Hexapoda</taxon>
        <taxon>Insecta</taxon>
        <taxon>Pterygota</taxon>
        <taxon>Neoptera</taxon>
        <taxon>Endopterygota</taxon>
        <taxon>Lepidoptera</taxon>
        <taxon>Glossata</taxon>
        <taxon>Ditrysia</taxon>
        <taxon>Papilionoidea</taxon>
        <taxon>Pieridae</taxon>
        <taxon>Pierinae</taxon>
        <taxon>Leptosia</taxon>
    </lineage>
</organism>
<dbReference type="PANTHER" id="PTHR11523">
    <property type="entry name" value="SODIUM/POTASSIUM-DEPENDENT ATPASE BETA SUBUNIT"/>
    <property type="match status" value="1"/>
</dbReference>
<dbReference type="Gene3D" id="2.60.40.1660">
    <property type="entry name" value="Na, k-atpase alpha subunit"/>
    <property type="match status" value="1"/>
</dbReference>
<keyword evidence="6 8" id="KW-0472">Membrane</keyword>
<evidence type="ECO:0000256" key="4">
    <source>
        <dbReference type="ARBA" id="ARBA00022968"/>
    </source>
</evidence>
<accession>A0AAV1IXF1</accession>
<dbReference type="GO" id="GO:0036376">
    <property type="term" value="P:sodium ion export across plasma membrane"/>
    <property type="evidence" value="ECO:0007669"/>
    <property type="project" value="TreeGrafter"/>
</dbReference>
<dbReference type="EMBL" id="CAVLEF010000002">
    <property type="protein sequence ID" value="CAK1541316.1"/>
    <property type="molecule type" value="Genomic_DNA"/>
</dbReference>
<evidence type="ECO:0000256" key="2">
    <source>
        <dbReference type="ARBA" id="ARBA00005876"/>
    </source>
</evidence>
<reference evidence="9 10" key="1">
    <citation type="submission" date="2023-11" db="EMBL/GenBank/DDBJ databases">
        <authorList>
            <person name="Okamura Y."/>
        </authorList>
    </citation>
    <scope>NUCLEOTIDE SEQUENCE [LARGE SCALE GENOMIC DNA]</scope>
</reference>
<dbReference type="InterPro" id="IPR000402">
    <property type="entry name" value="Na/K_ATPase_sub_beta"/>
</dbReference>
<gene>
    <name evidence="9" type="ORF">LNINA_LOCUS1310</name>
</gene>
<dbReference type="Pfam" id="PF00287">
    <property type="entry name" value="Na_K-ATPase"/>
    <property type="match status" value="2"/>
</dbReference>
<keyword evidence="4" id="KW-0735">Signal-anchor</keyword>
<dbReference type="InterPro" id="IPR038702">
    <property type="entry name" value="Na/K_ATPase_sub_beta_sf"/>
</dbReference>
<keyword evidence="10" id="KW-1185">Reference proteome</keyword>
<evidence type="ECO:0000256" key="6">
    <source>
        <dbReference type="ARBA" id="ARBA00023136"/>
    </source>
</evidence>
<comment type="caution">
    <text evidence="9">The sequence shown here is derived from an EMBL/GenBank/DDBJ whole genome shotgun (WGS) entry which is preliminary data.</text>
</comment>
<dbReference type="GO" id="GO:0006883">
    <property type="term" value="P:intracellular sodium ion homeostasis"/>
    <property type="evidence" value="ECO:0007669"/>
    <property type="project" value="TreeGrafter"/>
</dbReference>
<dbReference type="GO" id="GO:0005890">
    <property type="term" value="C:sodium:potassium-exchanging ATPase complex"/>
    <property type="evidence" value="ECO:0007669"/>
    <property type="project" value="InterPro"/>
</dbReference>
<dbReference type="GO" id="GO:0030007">
    <property type="term" value="P:intracellular potassium ion homeostasis"/>
    <property type="evidence" value="ECO:0007669"/>
    <property type="project" value="TreeGrafter"/>
</dbReference>
<dbReference type="GO" id="GO:0001671">
    <property type="term" value="F:ATPase activator activity"/>
    <property type="evidence" value="ECO:0007669"/>
    <property type="project" value="TreeGrafter"/>
</dbReference>
<evidence type="ECO:0000256" key="3">
    <source>
        <dbReference type="ARBA" id="ARBA00022692"/>
    </source>
</evidence>
<protein>
    <recommendedName>
        <fullName evidence="11">Sodium/potassium-transporting ATPase subunit beta-1</fullName>
    </recommendedName>
</protein>
<dbReference type="PANTHER" id="PTHR11523:SF28">
    <property type="entry name" value="NA_K-ATPASE BETA SUBUNIT ISOFORM 4-RELATED"/>
    <property type="match status" value="1"/>
</dbReference>
<dbReference type="Proteomes" id="UP001497472">
    <property type="component" value="Unassembled WGS sequence"/>
</dbReference>
<feature type="region of interest" description="Disordered" evidence="7">
    <location>
        <begin position="1"/>
        <end position="25"/>
    </location>
</feature>
<proteinExistence type="inferred from homology"/>
<evidence type="ECO:0000313" key="10">
    <source>
        <dbReference type="Proteomes" id="UP001497472"/>
    </source>
</evidence>
<name>A0AAV1IXF1_9NEOP</name>
<evidence type="ECO:0008006" key="11">
    <source>
        <dbReference type="Google" id="ProtNLM"/>
    </source>
</evidence>
<evidence type="ECO:0000313" key="9">
    <source>
        <dbReference type="EMBL" id="CAK1541316.1"/>
    </source>
</evidence>